<dbReference type="Proteomes" id="UP000266841">
    <property type="component" value="Unassembled WGS sequence"/>
</dbReference>
<proteinExistence type="predicted"/>
<feature type="region of interest" description="Disordered" evidence="1">
    <location>
        <begin position="103"/>
        <end position="133"/>
    </location>
</feature>
<sequence length="149" mass="16457">MDVSSTPERRCGPRILDSLPQDCSVSSYLGRLDVIDVSVGKPFTHAPQLAAPHLARSPLAATLVGSRLSPDPSWTSVPTRREAHPPVYLPRFSVRSASWAWKTHSMRDEPHAPSTGPNAENDEERQKTDEERLLDEIAEQKELIDALPG</sequence>
<accession>K0TC46</accession>
<protein>
    <submittedName>
        <fullName evidence="2">Uncharacterized protein</fullName>
    </submittedName>
</protein>
<name>K0TC46_THAOC</name>
<evidence type="ECO:0000313" key="2">
    <source>
        <dbReference type="EMBL" id="EJK68072.1"/>
    </source>
</evidence>
<feature type="compositionally biased region" description="Basic and acidic residues" evidence="1">
    <location>
        <begin position="124"/>
        <end position="133"/>
    </location>
</feature>
<comment type="caution">
    <text evidence="2">The sequence shown here is derived from an EMBL/GenBank/DDBJ whole genome shotgun (WGS) entry which is preliminary data.</text>
</comment>
<reference evidence="2 3" key="1">
    <citation type="journal article" date="2012" name="Genome Biol.">
        <title>Genome and low-iron response of an oceanic diatom adapted to chronic iron limitation.</title>
        <authorList>
            <person name="Lommer M."/>
            <person name="Specht M."/>
            <person name="Roy A.S."/>
            <person name="Kraemer L."/>
            <person name="Andreson R."/>
            <person name="Gutowska M.A."/>
            <person name="Wolf J."/>
            <person name="Bergner S.V."/>
            <person name="Schilhabel M.B."/>
            <person name="Klostermeier U.C."/>
            <person name="Beiko R.G."/>
            <person name="Rosenstiel P."/>
            <person name="Hippler M."/>
            <person name="Laroche J."/>
        </authorList>
    </citation>
    <scope>NUCLEOTIDE SEQUENCE [LARGE SCALE GENOMIC DNA]</scope>
    <source>
        <strain evidence="2 3">CCMP1005</strain>
    </source>
</reference>
<dbReference type="AlphaFoldDB" id="K0TC46"/>
<feature type="non-terminal residue" evidence="2">
    <location>
        <position position="149"/>
    </location>
</feature>
<keyword evidence="3" id="KW-1185">Reference proteome</keyword>
<dbReference type="EMBL" id="AGNL01012117">
    <property type="protein sequence ID" value="EJK68072.1"/>
    <property type="molecule type" value="Genomic_DNA"/>
</dbReference>
<organism evidence="2 3">
    <name type="scientific">Thalassiosira oceanica</name>
    <name type="common">Marine diatom</name>
    <dbReference type="NCBI Taxonomy" id="159749"/>
    <lineage>
        <taxon>Eukaryota</taxon>
        <taxon>Sar</taxon>
        <taxon>Stramenopiles</taxon>
        <taxon>Ochrophyta</taxon>
        <taxon>Bacillariophyta</taxon>
        <taxon>Coscinodiscophyceae</taxon>
        <taxon>Thalassiosirophycidae</taxon>
        <taxon>Thalassiosirales</taxon>
        <taxon>Thalassiosiraceae</taxon>
        <taxon>Thalassiosira</taxon>
    </lineage>
</organism>
<gene>
    <name evidence="2" type="ORF">THAOC_10790</name>
</gene>
<evidence type="ECO:0000313" key="3">
    <source>
        <dbReference type="Proteomes" id="UP000266841"/>
    </source>
</evidence>
<evidence type="ECO:0000256" key="1">
    <source>
        <dbReference type="SAM" id="MobiDB-lite"/>
    </source>
</evidence>